<evidence type="ECO:0000313" key="10">
    <source>
        <dbReference type="Proteomes" id="UP000267029"/>
    </source>
</evidence>
<name>A0A0R3UPF5_MESCO</name>
<protein>
    <recommendedName>
        <fullName evidence="8">alpha-1,2-Mannosidase</fullName>
        <ecNumber evidence="8">3.2.1.-</ecNumber>
    </recommendedName>
</protein>
<evidence type="ECO:0000313" key="9">
    <source>
        <dbReference type="EMBL" id="VDD83727.1"/>
    </source>
</evidence>
<comment type="similarity">
    <text evidence="3 8">Belongs to the glycosyl hydrolase 47 family.</text>
</comment>
<dbReference type="PANTHER" id="PTHR11742:SF6">
    <property type="entry name" value="MANNOSYL-OLIGOSACCHARIDE ALPHA-1,2-MANNOSIDASE IA-RELATED"/>
    <property type="match status" value="1"/>
</dbReference>
<dbReference type="SUPFAM" id="SSF48225">
    <property type="entry name" value="Seven-hairpin glycosidases"/>
    <property type="match status" value="1"/>
</dbReference>
<dbReference type="GO" id="GO:0005783">
    <property type="term" value="C:endoplasmic reticulum"/>
    <property type="evidence" value="ECO:0007669"/>
    <property type="project" value="TreeGrafter"/>
</dbReference>
<dbReference type="PANTHER" id="PTHR11742">
    <property type="entry name" value="MANNOSYL-OLIGOSACCHARIDE ALPHA-1,2-MANNOSIDASE-RELATED"/>
    <property type="match status" value="1"/>
</dbReference>
<reference evidence="9 10" key="1">
    <citation type="submission" date="2018-10" db="EMBL/GenBank/DDBJ databases">
        <authorList>
            <consortium name="Pathogen Informatics"/>
        </authorList>
    </citation>
    <scope>NUCLEOTIDE SEQUENCE [LARGE SCALE GENOMIC DNA]</scope>
</reference>
<sequence>MHFKSLASGNWLGHELRFYFLPMSRPVYVLLFVRLSIADNLLPAFNENTGLPGSLLNLKTKKARNFHWASSGCHILSEIGTLHMEFQFISELTGDPKYSRLVGFAKVLRHENMSAIFPTKRSFCNTRVTVSGEGDSFFEYLLKEWLRTNKTDRKARELYDKTLDSFERLNIIRTSRAGSLYITDSQHGSPGRTMAHLACFSGGMFALGALRKDADDVWFNRGRLLTETCRKSYAQTESHLGPENFHFSDHIDAVGLTSSDNLYLLRPETVESYFYLWRLTHNTTYRDYAWDVVEALEKHCRVPGGFSGIKNVNSIDPSHDDVQQSYFLAETLKYLYLIFCDDLVLPLDRWVFNTEGHPFPIMGNPTG</sequence>
<dbReference type="GO" id="GO:0005509">
    <property type="term" value="F:calcium ion binding"/>
    <property type="evidence" value="ECO:0007669"/>
    <property type="project" value="InterPro"/>
</dbReference>
<dbReference type="GO" id="GO:0005975">
    <property type="term" value="P:carbohydrate metabolic process"/>
    <property type="evidence" value="ECO:0007669"/>
    <property type="project" value="InterPro"/>
</dbReference>
<feature type="disulfide bond" evidence="7">
    <location>
        <begin position="199"/>
        <end position="229"/>
    </location>
</feature>
<dbReference type="InterPro" id="IPR050749">
    <property type="entry name" value="Glycosyl_Hydrolase_47"/>
</dbReference>
<evidence type="ECO:0000256" key="7">
    <source>
        <dbReference type="PIRSR" id="PIRSR601382-3"/>
    </source>
</evidence>
<evidence type="ECO:0000256" key="2">
    <source>
        <dbReference type="ARBA" id="ARBA00004922"/>
    </source>
</evidence>
<comment type="pathway">
    <text evidence="2">Protein modification; protein glycosylation.</text>
</comment>
<dbReference type="GO" id="GO:0004571">
    <property type="term" value="F:mannosyl-oligosaccharide 1,2-alpha-mannosidase activity"/>
    <property type="evidence" value="ECO:0007669"/>
    <property type="project" value="InterPro"/>
</dbReference>
<dbReference type="EC" id="3.2.1.-" evidence="8"/>
<dbReference type="InterPro" id="IPR001382">
    <property type="entry name" value="Glyco_hydro_47"/>
</dbReference>
<evidence type="ECO:0000256" key="4">
    <source>
        <dbReference type="ARBA" id="ARBA00022801"/>
    </source>
</evidence>
<evidence type="ECO:0000256" key="3">
    <source>
        <dbReference type="ARBA" id="ARBA00007658"/>
    </source>
</evidence>
<evidence type="ECO:0000256" key="8">
    <source>
        <dbReference type="RuleBase" id="RU361193"/>
    </source>
</evidence>
<dbReference type="EMBL" id="UXSR01005818">
    <property type="protein sequence ID" value="VDD83727.1"/>
    <property type="molecule type" value="Genomic_DNA"/>
</dbReference>
<keyword evidence="5 7" id="KW-1015">Disulfide bond</keyword>
<dbReference type="InterPro" id="IPR012341">
    <property type="entry name" value="6hp_glycosidase-like_sf"/>
</dbReference>
<dbReference type="Gene3D" id="1.50.10.10">
    <property type="match status" value="1"/>
</dbReference>
<keyword evidence="10" id="KW-1185">Reference proteome</keyword>
<keyword evidence="6" id="KW-0106">Calcium</keyword>
<keyword evidence="8" id="KW-0326">Glycosidase</keyword>
<dbReference type="OrthoDB" id="8118055at2759"/>
<feature type="binding site" evidence="6">
    <location>
        <position position="354"/>
    </location>
    <ligand>
        <name>Ca(2+)</name>
        <dbReference type="ChEBI" id="CHEBI:29108"/>
    </ligand>
</feature>
<dbReference type="PRINTS" id="PR00747">
    <property type="entry name" value="GLYHDRLASE47"/>
</dbReference>
<gene>
    <name evidence="9" type="ORF">MCOS_LOCUS9730</name>
</gene>
<dbReference type="AlphaFoldDB" id="A0A0R3UPF5"/>
<proteinExistence type="inferred from homology"/>
<evidence type="ECO:0000256" key="6">
    <source>
        <dbReference type="PIRSR" id="PIRSR601382-2"/>
    </source>
</evidence>
<dbReference type="Pfam" id="PF01532">
    <property type="entry name" value="Glyco_hydro_47"/>
    <property type="match status" value="1"/>
</dbReference>
<comment type="cofactor">
    <cofactor evidence="1 6">
        <name>Ca(2+)</name>
        <dbReference type="ChEBI" id="CHEBI:29108"/>
    </cofactor>
</comment>
<dbReference type="STRING" id="53468.A0A0R3UPF5"/>
<accession>A0A0R3UPF5</accession>
<dbReference type="GO" id="GO:0000139">
    <property type="term" value="C:Golgi membrane"/>
    <property type="evidence" value="ECO:0007669"/>
    <property type="project" value="TreeGrafter"/>
</dbReference>
<dbReference type="Proteomes" id="UP000267029">
    <property type="component" value="Unassembled WGS sequence"/>
</dbReference>
<evidence type="ECO:0000256" key="5">
    <source>
        <dbReference type="ARBA" id="ARBA00023157"/>
    </source>
</evidence>
<evidence type="ECO:0000256" key="1">
    <source>
        <dbReference type="ARBA" id="ARBA00001913"/>
    </source>
</evidence>
<organism evidence="9 10">
    <name type="scientific">Mesocestoides corti</name>
    <name type="common">Flatworm</name>
    <dbReference type="NCBI Taxonomy" id="53468"/>
    <lineage>
        <taxon>Eukaryota</taxon>
        <taxon>Metazoa</taxon>
        <taxon>Spiralia</taxon>
        <taxon>Lophotrochozoa</taxon>
        <taxon>Platyhelminthes</taxon>
        <taxon>Cestoda</taxon>
        <taxon>Eucestoda</taxon>
        <taxon>Cyclophyllidea</taxon>
        <taxon>Mesocestoididae</taxon>
        <taxon>Mesocestoides</taxon>
    </lineage>
</organism>
<keyword evidence="6" id="KW-0479">Metal-binding</keyword>
<dbReference type="InterPro" id="IPR036026">
    <property type="entry name" value="Seven-hairpin_glycosidases"/>
</dbReference>
<keyword evidence="4 8" id="KW-0378">Hydrolase</keyword>